<keyword evidence="7 9" id="KW-0472">Membrane</keyword>
<dbReference type="GO" id="GO:0006406">
    <property type="term" value="P:mRNA export from nucleus"/>
    <property type="evidence" value="ECO:0007669"/>
    <property type="project" value="TreeGrafter"/>
</dbReference>
<evidence type="ECO:0000256" key="10">
    <source>
        <dbReference type="SAM" id="MobiDB-lite"/>
    </source>
</evidence>
<feature type="compositionally biased region" description="Polar residues" evidence="10">
    <location>
        <begin position="794"/>
        <end position="814"/>
    </location>
</feature>
<reference evidence="11" key="2">
    <citation type="journal article" date="2018" name="Biosci. Biotechnol. Biochem.">
        <title>Polysaccharide hydrolase of the hadal zone amphipods Hirondellea gigas.</title>
        <authorList>
            <person name="Kobayashi H."/>
            <person name="Nagahama T."/>
            <person name="Arai W."/>
            <person name="Sasagawa Y."/>
            <person name="Umeda M."/>
            <person name="Hayashi T."/>
            <person name="Nikaido I."/>
            <person name="Watanabe H."/>
            <person name="Oguri K."/>
            <person name="Kitazato H."/>
            <person name="Fujioka K."/>
            <person name="Kido Y."/>
            <person name="Takami H."/>
        </authorList>
    </citation>
    <scope>NUCLEOTIDE SEQUENCE</scope>
    <source>
        <tissue evidence="11">Whole body</tissue>
    </source>
</reference>
<evidence type="ECO:0000313" key="12">
    <source>
        <dbReference type="EMBL" id="LAC20294.1"/>
    </source>
</evidence>
<dbReference type="FunFam" id="1.10.3450.20:FF:000001">
    <property type="entry name" value="Nuclear pore complex protein"/>
    <property type="match status" value="1"/>
</dbReference>
<reference evidence="12" key="1">
    <citation type="submission" date="2017-11" db="EMBL/GenBank/DDBJ databases">
        <title>The sensing device of the deep-sea amphipod.</title>
        <authorList>
            <person name="Kobayashi H."/>
            <person name="Nagahama T."/>
            <person name="Arai W."/>
            <person name="Sasagawa Y."/>
            <person name="Umeda M."/>
            <person name="Hayashi T."/>
            <person name="Nikaido I."/>
            <person name="Watanabe H."/>
            <person name="Oguri K."/>
            <person name="Kitazato H."/>
            <person name="Fujioka K."/>
            <person name="Kido Y."/>
            <person name="Takami H."/>
        </authorList>
    </citation>
    <scope>NUCLEOTIDE SEQUENCE</scope>
    <source>
        <tissue evidence="12">Whole body</tissue>
    </source>
</reference>
<sequence length="909" mass="101495">MSRAALDESLARLDAALGVSPLRPHQRTPFTSASRQVMASNVTSMLDGHAFDTSLANTESPFGESMLGNGSFYAGEVTGPVLPALAEAADQTIDMTTAVLPAQHNAQVLFSEFVRVLVGEQCGSGQEGGVWGEVLEYETLCQQQAQHIEKIFRKMPRQHQASFKTRQMLQQLVGERNMWRLLRSLYLDRQCRSETPLDDAADMAGWLKSDQDVVTELYDASREIREGQLVVDWLEKSASEALQQLPEKLEHYTDSHVAWENTLRIVKASARGHGQGVGSERLISSVDPDAPVRYGKVLHDLDQEDERVLVRRVMLCLRSGQEAEAQDKCVASGQHWRAATMEGWKLHHDPNVMDTTKRSPVQGNPYRDVWKRLAWKASEDTRLSQYQRAMYGSLCGNLSAMLLVCNDWEDVLWAHARALVDQRVEEKLRMAHAHARPRSLVPLPKNYPEQRMSMCSVFTSVEKQSSSEGVKSNPYYVMCKHLILDDIDGLLAAAQCWLEDGPAPHLLRCLTHLLLVLKRIYRIVAPHQDDIANAVLHACVKAAMERGDVEQVAWYTAMLPSSQQVSCYAGFLLNITDPPQRRHALHLAQTVGLDTHTIATTTAAMIRLSPGGSLGESEGLVGDTAPSDRIRIAGLDWLLFDDELRHEALIQGLALLRTFLISRKITAANITIDKLPSDTLSMVGGDDKDPSVEVEAAVREYLCIKTFLSAQESFSDWFDHYHQQKPTVPPVLPVTSTFTDQIAHDHATLQYEAHASKWQATLDRLTKISCERLYNVLLFPDGGWMVDPVPLPHTRNSSQSGDCGTGSTSGQRLQHLSPELAAREPDRDHQLVTLRSIYIPQVCSLLQSILSSTDQHKQCLQLSDVIASEQHQLFTAFGSSEMQRFLLKMTNSSRHLLDNDKDALGYPLQ</sequence>
<evidence type="ECO:0000256" key="7">
    <source>
        <dbReference type="ARBA" id="ARBA00023136"/>
    </source>
</evidence>
<dbReference type="GO" id="GO:0017056">
    <property type="term" value="F:structural constituent of nuclear pore"/>
    <property type="evidence" value="ECO:0007669"/>
    <property type="project" value="UniProtKB-UniRule"/>
</dbReference>
<dbReference type="GO" id="GO:0031080">
    <property type="term" value="C:nuclear pore outer ring"/>
    <property type="evidence" value="ECO:0007669"/>
    <property type="project" value="TreeGrafter"/>
</dbReference>
<keyword evidence="2 9" id="KW-0813">Transport</keyword>
<name>A0A2P2HXF4_9CRUS</name>
<proteinExistence type="evidence at transcript level"/>
<dbReference type="PANTHER" id="PTHR13003">
    <property type="entry name" value="NUP107-RELATED"/>
    <property type="match status" value="1"/>
</dbReference>
<comment type="subunit">
    <text evidence="9">Part of the nuclear pore complex (NPC).</text>
</comment>
<feature type="region of interest" description="Disordered" evidence="10">
    <location>
        <begin position="791"/>
        <end position="814"/>
    </location>
</feature>
<keyword evidence="8 9" id="KW-0539">Nucleus</keyword>
<accession>A0A2P2HXF4</accession>
<dbReference type="Gene3D" id="1.10.3450.20">
    <property type="match status" value="1"/>
</dbReference>
<keyword evidence="5 9" id="KW-0811">Translocation</keyword>
<dbReference type="PANTHER" id="PTHR13003:SF2">
    <property type="entry name" value="NUCLEAR PORE COMPLEX PROTEIN NUP107"/>
    <property type="match status" value="1"/>
</dbReference>
<keyword evidence="3" id="KW-0509">mRNA transport</keyword>
<evidence type="ECO:0000256" key="5">
    <source>
        <dbReference type="ARBA" id="ARBA00023010"/>
    </source>
</evidence>
<comment type="subcellular location">
    <subcellularLocation>
        <location evidence="9">Nucleus</location>
        <location evidence="9">Nuclear pore complex</location>
    </subcellularLocation>
    <subcellularLocation>
        <location evidence="9">Nucleus membrane</location>
    </subcellularLocation>
</comment>
<evidence type="ECO:0000256" key="9">
    <source>
        <dbReference type="RuleBase" id="RU365072"/>
    </source>
</evidence>
<evidence type="ECO:0000313" key="11">
    <source>
        <dbReference type="EMBL" id="LAB66465.1"/>
    </source>
</evidence>
<organism evidence="11">
    <name type="scientific">Hirondellea gigas</name>
    <dbReference type="NCBI Taxonomy" id="1518452"/>
    <lineage>
        <taxon>Eukaryota</taxon>
        <taxon>Metazoa</taxon>
        <taxon>Ecdysozoa</taxon>
        <taxon>Arthropoda</taxon>
        <taxon>Crustacea</taxon>
        <taxon>Multicrustacea</taxon>
        <taxon>Malacostraca</taxon>
        <taxon>Eumalacostraca</taxon>
        <taxon>Peracarida</taxon>
        <taxon>Amphipoda</taxon>
        <taxon>Amphilochidea</taxon>
        <taxon>Lysianassida</taxon>
        <taxon>Lysianassidira</taxon>
        <taxon>Lysianassoidea</taxon>
        <taxon>Lysianassidae</taxon>
        <taxon>Hirondellea</taxon>
    </lineage>
</organism>
<keyword evidence="6 9" id="KW-0906">Nuclear pore complex</keyword>
<dbReference type="GO" id="GO:0031965">
    <property type="term" value="C:nuclear membrane"/>
    <property type="evidence" value="ECO:0007669"/>
    <property type="project" value="UniProtKB-SubCell"/>
</dbReference>
<keyword evidence="4" id="KW-0653">Protein transport</keyword>
<evidence type="ECO:0000256" key="3">
    <source>
        <dbReference type="ARBA" id="ARBA00022816"/>
    </source>
</evidence>
<dbReference type="GO" id="GO:0006606">
    <property type="term" value="P:protein import into nucleus"/>
    <property type="evidence" value="ECO:0007669"/>
    <property type="project" value="TreeGrafter"/>
</dbReference>
<evidence type="ECO:0000256" key="6">
    <source>
        <dbReference type="ARBA" id="ARBA00023132"/>
    </source>
</evidence>
<evidence type="ECO:0000256" key="2">
    <source>
        <dbReference type="ARBA" id="ARBA00022448"/>
    </source>
</evidence>
<dbReference type="EMBL" id="IACT01000921">
    <property type="protein sequence ID" value="LAC20294.1"/>
    <property type="molecule type" value="mRNA"/>
</dbReference>
<protein>
    <recommendedName>
        <fullName evidence="9">Nuclear pore complex protein</fullName>
    </recommendedName>
</protein>
<dbReference type="AlphaFoldDB" id="A0A2P2HXF4"/>
<evidence type="ECO:0000256" key="4">
    <source>
        <dbReference type="ARBA" id="ARBA00022927"/>
    </source>
</evidence>
<dbReference type="InterPro" id="IPR007252">
    <property type="entry name" value="Nup84/Nup107"/>
</dbReference>
<comment type="function">
    <text evidence="9">Functions as a component of the nuclear pore complex (NPC).</text>
</comment>
<dbReference type="EMBL" id="IACF01000707">
    <property type="protein sequence ID" value="LAB66465.1"/>
    <property type="molecule type" value="mRNA"/>
</dbReference>
<evidence type="ECO:0000256" key="1">
    <source>
        <dbReference type="ARBA" id="ARBA00009510"/>
    </source>
</evidence>
<dbReference type="Pfam" id="PF04121">
    <property type="entry name" value="Nup84_Nup100"/>
    <property type="match status" value="1"/>
</dbReference>
<evidence type="ECO:0000256" key="8">
    <source>
        <dbReference type="ARBA" id="ARBA00023242"/>
    </source>
</evidence>
<comment type="similarity">
    <text evidence="1 9">Belongs to the nucleoporin Nup84/Nup107 family.</text>
</comment>
<dbReference type="GO" id="GO:0000973">
    <property type="term" value="P:post-transcriptional tethering of RNA polymerase II gene DNA at nuclear periphery"/>
    <property type="evidence" value="ECO:0007669"/>
    <property type="project" value="TreeGrafter"/>
</dbReference>
<dbReference type="Gene3D" id="1.20.190.50">
    <property type="match status" value="1"/>
</dbReference>